<gene>
    <name evidence="5" type="ORF">Sf12_gp47</name>
</gene>
<evidence type="ECO:0000313" key="6">
    <source>
        <dbReference type="Proteomes" id="UP000222681"/>
    </source>
</evidence>
<dbReference type="InterPro" id="IPR009628">
    <property type="entry name" value="Phage_tape_measure_N"/>
</dbReference>
<feature type="region of interest" description="Disordered" evidence="2">
    <location>
        <begin position="510"/>
        <end position="532"/>
    </location>
</feature>
<dbReference type="Proteomes" id="UP000222681">
    <property type="component" value="Segment"/>
</dbReference>
<evidence type="ECO:0000259" key="4">
    <source>
        <dbReference type="Pfam" id="PF09718"/>
    </source>
</evidence>
<evidence type="ECO:0000256" key="1">
    <source>
        <dbReference type="HAMAP-Rule" id="MF_04138"/>
    </source>
</evidence>
<dbReference type="Pfam" id="PF09718">
    <property type="entry name" value="Tape_meas_lam_C"/>
    <property type="match status" value="1"/>
</dbReference>
<dbReference type="HAMAP" id="MF_04138">
    <property type="entry name" value="TMP_LAMBDA"/>
    <property type="match status" value="1"/>
</dbReference>
<keyword evidence="1" id="KW-0946">Virion</keyword>
<keyword evidence="1" id="KW-1171">Viral genome ejection through host cell envelope</keyword>
<keyword evidence="1" id="KW-1162">Viral penetration into host cytoplasm</keyword>
<dbReference type="NCBIfam" id="TIGR01541">
    <property type="entry name" value="tape_meas_lam_C"/>
    <property type="match status" value="1"/>
</dbReference>
<feature type="domain" description="Bacteriophage tail tape measure C-terminal" evidence="4">
    <location>
        <begin position="694"/>
        <end position="768"/>
    </location>
</feature>
<keyword evidence="1" id="KW-1188">Viral release from host cell</keyword>
<proteinExistence type="inferred from homology"/>
<name>A0A291AXR5_9CAUD</name>
<dbReference type="GO" id="GO:0098015">
    <property type="term" value="C:virus tail"/>
    <property type="evidence" value="ECO:0007669"/>
    <property type="project" value="UniProtKB-UniRule"/>
</dbReference>
<comment type="subcellular location">
    <subcellularLocation>
        <location evidence="1">Virion</location>
    </subcellularLocation>
</comment>
<evidence type="ECO:0000313" key="5">
    <source>
        <dbReference type="EMBL" id="ATE85773.1"/>
    </source>
</evidence>
<dbReference type="GO" id="GO:0046718">
    <property type="term" value="P:symbiont entry into host cell"/>
    <property type="evidence" value="ECO:0007669"/>
    <property type="project" value="UniProtKB-KW"/>
</dbReference>
<protein>
    <recommendedName>
        <fullName evidence="1">Tape measure protein</fullName>
        <shortName evidence="1">TMP</shortName>
    </recommendedName>
</protein>
<dbReference type="GO" id="GO:0098003">
    <property type="term" value="P:viral tail assembly"/>
    <property type="evidence" value="ECO:0007669"/>
    <property type="project" value="UniProtKB-UniRule"/>
</dbReference>
<dbReference type="InterPro" id="IPR043680">
    <property type="entry name" value="GpH_LAMBDA"/>
</dbReference>
<comment type="similarity">
    <text evidence="1">Belongs to the Lambdavirus tape measure protein family.</text>
</comment>
<feature type="chain" id="PRO_5027179785" description="Tape measure protein" evidence="1">
    <location>
        <begin position="1"/>
        <end position="913"/>
    </location>
</feature>
<feature type="compositionally biased region" description="Basic and acidic residues" evidence="2">
    <location>
        <begin position="510"/>
        <end position="531"/>
    </location>
</feature>
<dbReference type="EMBL" id="MF158039">
    <property type="protein sequence ID" value="ATE85773.1"/>
    <property type="molecule type" value="Genomic_DNA"/>
</dbReference>
<feature type="domain" description="Bacteriophage tail tape measure N-terminal" evidence="3">
    <location>
        <begin position="205"/>
        <end position="350"/>
    </location>
</feature>
<comment type="subunit">
    <text evidence="1">Interacts with the tail initiator complex presumably through its C-terminus domain. Interacts with the tail assembly proteins.</text>
</comment>
<keyword evidence="1" id="KW-1160">Virus entry into host cell</keyword>
<dbReference type="Pfam" id="PF06791">
    <property type="entry name" value="TMP_2"/>
    <property type="match status" value="1"/>
</dbReference>
<keyword evidence="1" id="KW-1245">Viral tail assembly</keyword>
<accession>A0A291AXR5</accession>
<reference evidence="5 6" key="1">
    <citation type="submission" date="2017-05" db="EMBL/GenBank/DDBJ databases">
        <title>The isolation and characterization of 16 novel Shigella-infecting phages from the environment.</title>
        <authorList>
            <person name="Doore S.M."/>
            <person name="Schrad J.R."/>
            <person name="Dover J.A."/>
            <person name="Parent K.N."/>
        </authorList>
    </citation>
    <scope>NUCLEOTIDE SEQUENCE [LARGE SCALE GENOMIC DNA]</scope>
</reference>
<dbReference type="InterPro" id="IPR006431">
    <property type="entry name" value="Phage_tape_meas_C"/>
</dbReference>
<comment type="function">
    <text evidence="1">Serves as a ruler that controls the length of tail by stopping the tail tube polymerization and is probably released from the tail shaft during infection to facilitate DNA translocation into the host cell. Assembles into a multimeric linear form probably arranged as a coil of alpha-helices and stabilized by the covering tail assembly proteins. Its C-terminus fixes the tail tip complex, thereby forming the tail assembly initiator complex. Tail tube proteins polymerize around the tail measure protein, displacing the tail assembly proteins. When the tail reaches the length specified by the tape measure protein, it stops and becomes capped by the tail terminator protein.</text>
</comment>
<keyword evidence="6" id="KW-1185">Reference proteome</keyword>
<sequence length="913" mass="97780">MAEFAGITLGVDVRQVEQGTKSLQEFKRANEQAASGVDKFVNAEQVARTIARDTARATQEQQIAFQRLSQTIDPTASKLQKLRVAAEGLDKAFAAGVVPDEQFFRLGEVLETQENRLRRSAAALTEEGRASLAASREKEKLASAGQRFIESLRQQELAAGRTTTELLELRAAQLGVSDQAAPLIQSISQRTNANVEALGRQAEAFRKSGLSAGQYKNAIAQLPAQITDIGTSIAGGIPLWLIAIQQGGQIKDSFGGVANTFRFLLSYINPVTASLGVLAIAFTTLGVSIFNSQKRLEEGTAAVQKSLGLTGDSASRLGQLVADLAEETGKSAESIAQAFVSTTDGALEAELALIDVGLSYEEARELVDQYKDASNFTAVNAKIAEHKAQVAGIADSYKQAATEVGFLTRVLQQLGNSQVSNNARVQRSIDDIAITATDLNNALREGARERAETVAAIDKEYFATDRVAGATRALQQAESQLNKIRLSGNAEAIRQANRIVEIRKEELAEANKPRNGRRTTERQPRQQRDLTQDAEAGVIALEAQLRVLKDQELVGRTLSQQRKQLIDEQARFAVIEERINAGTANAAQRELFAKRDIILAEREKSAILGDQIQQQEAANKLLDENIRKTNQINAQTEALSLGAGLSRREQERQREIAALTAQQVNRGGSVDDTDFQALLQARQNFYNQEDALRGNWLAGVRSAFAETADELANFNQIGAELATSAFNGLTDQITNLVTTGEANFREFTASILKQIARIATQLLLIKAIESTISSFGGSGGAIGSIGSAFGFASGGYTGNGGKYEPAGTVHRGEFVFTKEATSRIGVDNLYKLMRGYANGGVVGSGPGYATGGLVGGSNVNVGGVNVTVQTGLGGGGGNDAKQLESGIRVIIAEEITQSFQQGGTAYQFLRGYS</sequence>
<keyword evidence="1" id="KW-1227">Viral tail protein</keyword>
<evidence type="ECO:0000256" key="2">
    <source>
        <dbReference type="SAM" id="MobiDB-lite"/>
    </source>
</evidence>
<organism evidence="5 6">
    <name type="scientific">Shigella phage Sf12</name>
    <dbReference type="NCBI Taxonomy" id="2024315"/>
    <lineage>
        <taxon>Viruses</taxon>
        <taxon>Duplodnaviria</taxon>
        <taxon>Heunggongvirae</taxon>
        <taxon>Uroviricota</taxon>
        <taxon>Caudoviricetes</taxon>
        <taxon>Drexlerviridae</taxon>
        <taxon>Rogunavirinae</taxon>
        <taxon>Eastlansingvirus</taxon>
        <taxon>Eastlansingvirus Sf12</taxon>
    </lineage>
</organism>
<evidence type="ECO:0000259" key="3">
    <source>
        <dbReference type="Pfam" id="PF06791"/>
    </source>
</evidence>